<dbReference type="PROSITE" id="PS51700">
    <property type="entry name" value="SEPARIN"/>
    <property type="match status" value="1"/>
</dbReference>
<dbReference type="GO" id="GO:0006508">
    <property type="term" value="P:proteolysis"/>
    <property type="evidence" value="ECO:0007669"/>
    <property type="project" value="InterPro"/>
</dbReference>
<dbReference type="GO" id="GO:0004197">
    <property type="term" value="F:cysteine-type endopeptidase activity"/>
    <property type="evidence" value="ECO:0007669"/>
    <property type="project" value="InterPro"/>
</dbReference>
<dbReference type="Proteomes" id="UP000887540">
    <property type="component" value="Unplaced"/>
</dbReference>
<evidence type="ECO:0000256" key="5">
    <source>
        <dbReference type="SAM" id="MobiDB-lite"/>
    </source>
</evidence>
<dbReference type="GO" id="GO:0005813">
    <property type="term" value="C:centrosome"/>
    <property type="evidence" value="ECO:0007669"/>
    <property type="project" value="TreeGrafter"/>
</dbReference>
<evidence type="ECO:0000256" key="2">
    <source>
        <dbReference type="ARBA" id="ARBA00012489"/>
    </source>
</evidence>
<comment type="catalytic activity">
    <reaction evidence="1">
        <text>All bonds known to be hydrolyzed by this endopeptidase have arginine in P1 and an acidic residue in P4. P6 is often occupied by an acidic residue or by a hydroxy-amino-acid residue, the phosphorylation of which enhances cleavage.</text>
        <dbReference type="EC" id="3.4.22.49"/>
    </reaction>
</comment>
<dbReference type="Pfam" id="PF03568">
    <property type="entry name" value="Separin_C"/>
    <property type="match status" value="1"/>
</dbReference>
<feature type="compositionally biased region" description="Polar residues" evidence="5">
    <location>
        <begin position="607"/>
        <end position="622"/>
    </location>
</feature>
<evidence type="ECO:0000259" key="6">
    <source>
        <dbReference type="PROSITE" id="PS51700"/>
    </source>
</evidence>
<organism evidence="7 8">
    <name type="scientific">Acrobeloides nanus</name>
    <dbReference type="NCBI Taxonomy" id="290746"/>
    <lineage>
        <taxon>Eukaryota</taxon>
        <taxon>Metazoa</taxon>
        <taxon>Ecdysozoa</taxon>
        <taxon>Nematoda</taxon>
        <taxon>Chromadorea</taxon>
        <taxon>Rhabditida</taxon>
        <taxon>Tylenchina</taxon>
        <taxon>Cephalobomorpha</taxon>
        <taxon>Cephaloboidea</taxon>
        <taxon>Cephalobidae</taxon>
        <taxon>Acrobeloides</taxon>
    </lineage>
</organism>
<evidence type="ECO:0000256" key="1">
    <source>
        <dbReference type="ARBA" id="ARBA00000451"/>
    </source>
</evidence>
<evidence type="ECO:0000313" key="8">
    <source>
        <dbReference type="WBParaSite" id="ACRNAN_scaffold1896.g10077.t1"/>
    </source>
</evidence>
<name>A0A914D6N3_9BILA</name>
<dbReference type="PANTHER" id="PTHR12792">
    <property type="entry name" value="EXTRA SPINDLE POLES 1-RELATED"/>
    <property type="match status" value="1"/>
</dbReference>
<feature type="domain" description="Peptidase C50" evidence="6">
    <location>
        <begin position="978"/>
        <end position="1072"/>
    </location>
</feature>
<dbReference type="WBParaSite" id="ACRNAN_scaffold1896.g10077.t1">
    <property type="protein sequence ID" value="ACRNAN_scaffold1896.g10077.t1"/>
    <property type="gene ID" value="ACRNAN_scaffold1896.g10077"/>
</dbReference>
<dbReference type="PANTHER" id="PTHR12792:SF0">
    <property type="entry name" value="SEPARIN"/>
    <property type="match status" value="1"/>
</dbReference>
<keyword evidence="4" id="KW-0159">Chromosome partition</keyword>
<evidence type="ECO:0000313" key="7">
    <source>
        <dbReference type="Proteomes" id="UP000887540"/>
    </source>
</evidence>
<dbReference type="GO" id="GO:0051307">
    <property type="term" value="P:meiotic chromosome separation"/>
    <property type="evidence" value="ECO:0007669"/>
    <property type="project" value="TreeGrafter"/>
</dbReference>
<proteinExistence type="predicted"/>
<sequence length="1178" mass="136376">MESKGEWSISDAKNYCHQAISRYLFQLNSIEQEIFNSIKEEEASNDFKFIDSQISLSHYRVIERLANAFAQFSHRSHVQKIFTFWQNKVSKIVVNKGKKEDKRAYAEIVKLLASIFLLNGDYYLALLCLRDVVSLEPIDAKGIPTFSRTALLRLALFLEEWDLFRTFYQEELRRGVDQFGEAYKHHIECLHLIYLLHTEQDDKKTHTHVLRKILQLWDVIITRDVKTFVYFECQALLKWALVDASKLPHIKIEEIGDPIYNRQIEFDRYFSMLYNRFGRLFRDNEAVNLQIKAAIPEDFLKICMNIHQYLETSHIYAHELFDCGMTREAESQIYNCWNISTRLGLPFRVLKQVNSLLYMKTVTISERSKISPISAVLQALLKPILPTSGSSLRTPKKKTKSIISRISCVFDSIIGERPQDELSIIIQPDITKNVSIEKHPEKCACAVCEFASNNWNFSFEMYWSRLLTSSFSSLEFNELIISFNSLRTGNILEHRKMFYGNVSFREIVPAYILRSYLRAIITGELFDVHLTDGISKSDVLTEAISIANNSPLIHRCHLLILNQLLRPKIYLLNASWCFLPERTATMEQTSITDKLIKCFNSLSLSSTKKPSELSIDNNYSQTKPRRNSQRKQIEPKNDEPLNREAQVLQDVFMEFEAYGHLFLRDWRLRICLYLAIHSSDPWCRAYFFIESLSCGIRQFTRFLQPTQHADCHFTDISAFKHAIKRLPEDLTIIQLTFDENRILWLTRCNIGHDPISIPLRKILQNDEIIERMQKILIESDNTVSRTKNQEKSQKNSKEFWESRRQLNSLLIELLNDLEKQWFGVLVNLLIPCNFLSLEGSENFDKLMKRLKKVGLSSAISSILINLLTKINEHDWKTLARQLAEFEEVPDAALQTLFKNYALLKAQARDTVFDEELYTLLILPPELSFLPFECLPIFGNHPLVCRITSFHLFQRLLQRAEKITDKAVEKYQLPKKVDARNSYYVLNPGADLEQTQNRLQNTIETLKWNGLVGKPPSIAEFKSALEQNDLFLYFGHGSGSKYFGRSAVRQSDCKAVSVLMGCASVRIVDEGQGFDGRSVIHEYTIARCPCIVGCLWMVTDGEIDRFFLALVNFCFAQRRSPLKEKQLSSLHRRKESADSYKLLIQGIVFARNACKLPYLTGSSVVCYGLPIASMLTQLS</sequence>
<dbReference type="GO" id="GO:0005634">
    <property type="term" value="C:nucleus"/>
    <property type="evidence" value="ECO:0007669"/>
    <property type="project" value="InterPro"/>
</dbReference>
<dbReference type="InterPro" id="IPR030397">
    <property type="entry name" value="SEPARIN_core_dom"/>
</dbReference>
<keyword evidence="7" id="KW-1185">Reference proteome</keyword>
<dbReference type="EC" id="3.4.22.49" evidence="2"/>
<dbReference type="GO" id="GO:0005737">
    <property type="term" value="C:cytoplasm"/>
    <property type="evidence" value="ECO:0007669"/>
    <property type="project" value="TreeGrafter"/>
</dbReference>
<protein>
    <recommendedName>
        <fullName evidence="2">separase</fullName>
        <ecNumber evidence="2">3.4.22.49</ecNumber>
    </recommendedName>
</protein>
<dbReference type="AlphaFoldDB" id="A0A914D6N3"/>
<evidence type="ECO:0000256" key="3">
    <source>
        <dbReference type="ARBA" id="ARBA00022801"/>
    </source>
</evidence>
<keyword evidence="3" id="KW-0378">Hydrolase</keyword>
<reference evidence="8" key="1">
    <citation type="submission" date="2022-11" db="UniProtKB">
        <authorList>
            <consortium name="WormBaseParasite"/>
        </authorList>
    </citation>
    <scope>IDENTIFICATION</scope>
</reference>
<accession>A0A914D6N3</accession>
<evidence type="ECO:0000256" key="4">
    <source>
        <dbReference type="ARBA" id="ARBA00022829"/>
    </source>
</evidence>
<feature type="region of interest" description="Disordered" evidence="5">
    <location>
        <begin position="607"/>
        <end position="639"/>
    </location>
</feature>
<dbReference type="InterPro" id="IPR005314">
    <property type="entry name" value="Peptidase_C50"/>
</dbReference>
<dbReference type="GO" id="GO:0072686">
    <property type="term" value="C:mitotic spindle"/>
    <property type="evidence" value="ECO:0007669"/>
    <property type="project" value="TreeGrafter"/>
</dbReference>